<proteinExistence type="predicted"/>
<keyword evidence="2" id="KW-1185">Reference proteome</keyword>
<sequence>MDSKRAVVSSSSGILLIFVPVARISFKIILPTVSSSIRLFGQRYRSSSGRILSSPTDT</sequence>
<dbReference type="EMBL" id="CAAALY010090327">
    <property type="protein sequence ID" value="VEL27846.1"/>
    <property type="molecule type" value="Genomic_DNA"/>
</dbReference>
<dbReference type="Proteomes" id="UP000784294">
    <property type="component" value="Unassembled WGS sequence"/>
</dbReference>
<comment type="caution">
    <text evidence="1">The sequence shown here is derived from an EMBL/GenBank/DDBJ whole genome shotgun (WGS) entry which is preliminary data.</text>
</comment>
<organism evidence="1 2">
    <name type="scientific">Protopolystoma xenopodis</name>
    <dbReference type="NCBI Taxonomy" id="117903"/>
    <lineage>
        <taxon>Eukaryota</taxon>
        <taxon>Metazoa</taxon>
        <taxon>Spiralia</taxon>
        <taxon>Lophotrochozoa</taxon>
        <taxon>Platyhelminthes</taxon>
        <taxon>Monogenea</taxon>
        <taxon>Polyopisthocotylea</taxon>
        <taxon>Polystomatidea</taxon>
        <taxon>Polystomatidae</taxon>
        <taxon>Protopolystoma</taxon>
    </lineage>
</organism>
<protein>
    <submittedName>
        <fullName evidence="1">Uncharacterized protein</fullName>
    </submittedName>
</protein>
<dbReference type="AlphaFoldDB" id="A0A448X4H0"/>
<reference evidence="1" key="1">
    <citation type="submission" date="2018-11" db="EMBL/GenBank/DDBJ databases">
        <authorList>
            <consortium name="Pathogen Informatics"/>
        </authorList>
    </citation>
    <scope>NUCLEOTIDE SEQUENCE</scope>
</reference>
<name>A0A448X4H0_9PLAT</name>
<evidence type="ECO:0000313" key="2">
    <source>
        <dbReference type="Proteomes" id="UP000784294"/>
    </source>
</evidence>
<evidence type="ECO:0000313" key="1">
    <source>
        <dbReference type="EMBL" id="VEL27846.1"/>
    </source>
</evidence>
<gene>
    <name evidence="1" type="ORF">PXEA_LOCUS21286</name>
</gene>
<accession>A0A448X4H0</accession>